<evidence type="ECO:0000313" key="2">
    <source>
        <dbReference type="Proteomes" id="UP000291117"/>
    </source>
</evidence>
<sequence>MSKSRNLSILRVVCYTLLIAFTFNLLSCSDKNEIAEPAPDPIVGKLDLLISQMTELMNNSSYGFAKDKYPQESKEILIAAISGAQRDILLIKYGVPKLSSEEKDRFLKKATSAIASFEASKRGENAETPAAYLFVDGNHGGYLDFDYSPDYSTFGATGNQAFTIEFWVKITTYGKEDNSILLSTFVDMDNDPKYRTGWMMYSRNRDILRLTTGVKNTDNNDLYRLWEPNFAYSGVAEWIHFAVVYNDKGLDGNPGLRAKLYKNGVVTERLNVSELNYKYNSEKAAQLQIPMTAFSRFTKEKKLIEGFAGYMRKIRIWKTDKNDAYIKASKDGTETISASDPNLVCGWDLQHTALDDSKIADITGRHFAKIIGTYKWENR</sequence>
<accession>A0A4R0N8R2</accession>
<name>A0A4R0N8R2_9SPHI</name>
<comment type="caution">
    <text evidence="1">The sequence shown here is derived from an EMBL/GenBank/DDBJ whole genome shotgun (WGS) entry which is preliminary data.</text>
</comment>
<keyword evidence="2" id="KW-1185">Reference proteome</keyword>
<dbReference type="Pfam" id="PF16342">
    <property type="entry name" value="DUF4972"/>
    <property type="match status" value="1"/>
</dbReference>
<proteinExistence type="predicted"/>
<dbReference type="GO" id="GO:0005975">
    <property type="term" value="P:carbohydrate metabolic process"/>
    <property type="evidence" value="ECO:0007669"/>
    <property type="project" value="UniProtKB-ARBA"/>
</dbReference>
<evidence type="ECO:0000313" key="1">
    <source>
        <dbReference type="EMBL" id="TCC96500.1"/>
    </source>
</evidence>
<dbReference type="InterPro" id="IPR013320">
    <property type="entry name" value="ConA-like_dom_sf"/>
</dbReference>
<dbReference type="Pfam" id="PF13385">
    <property type="entry name" value="Laminin_G_3"/>
    <property type="match status" value="1"/>
</dbReference>
<reference evidence="1 2" key="1">
    <citation type="submission" date="2019-02" db="EMBL/GenBank/DDBJ databases">
        <title>Pedobacter sp. RP-3-8 sp. nov., isolated from Arctic soil.</title>
        <authorList>
            <person name="Dahal R.H."/>
        </authorList>
    </citation>
    <scope>NUCLEOTIDE SEQUENCE [LARGE SCALE GENOMIC DNA]</scope>
    <source>
        <strain evidence="1 2">RP-3-8</strain>
    </source>
</reference>
<dbReference type="RefSeq" id="WP_131608797.1">
    <property type="nucleotide sequence ID" value="NZ_SJSM01000005.1"/>
</dbReference>
<dbReference type="Gene3D" id="2.60.120.200">
    <property type="match status" value="1"/>
</dbReference>
<gene>
    <name evidence="1" type="ORF">EZ444_10985</name>
</gene>
<dbReference type="AlphaFoldDB" id="A0A4R0N8R2"/>
<dbReference type="InterPro" id="IPR032510">
    <property type="entry name" value="DUF4972"/>
</dbReference>
<dbReference type="Proteomes" id="UP000291117">
    <property type="component" value="Unassembled WGS sequence"/>
</dbReference>
<dbReference type="OrthoDB" id="639407at2"/>
<dbReference type="GO" id="GO:0004553">
    <property type="term" value="F:hydrolase activity, hydrolyzing O-glycosyl compounds"/>
    <property type="evidence" value="ECO:0007669"/>
    <property type="project" value="UniProtKB-ARBA"/>
</dbReference>
<organism evidence="1 2">
    <name type="scientific">Pedobacter hiemivivus</name>
    <dbReference type="NCBI Taxonomy" id="2530454"/>
    <lineage>
        <taxon>Bacteria</taxon>
        <taxon>Pseudomonadati</taxon>
        <taxon>Bacteroidota</taxon>
        <taxon>Sphingobacteriia</taxon>
        <taxon>Sphingobacteriales</taxon>
        <taxon>Sphingobacteriaceae</taxon>
        <taxon>Pedobacter</taxon>
    </lineage>
</organism>
<dbReference type="SUPFAM" id="SSF49899">
    <property type="entry name" value="Concanavalin A-like lectins/glucanases"/>
    <property type="match status" value="1"/>
</dbReference>
<dbReference type="EMBL" id="SJSM01000005">
    <property type="protein sequence ID" value="TCC96500.1"/>
    <property type="molecule type" value="Genomic_DNA"/>
</dbReference>
<protein>
    <submittedName>
        <fullName evidence="1">DUF4972 domain-containing protein</fullName>
    </submittedName>
</protein>